<organism evidence="9 10">
    <name type="scientific">Brucella ovis (strain ATCC 25840 / 63/290 / NCTC 10512)</name>
    <dbReference type="NCBI Taxonomy" id="444178"/>
    <lineage>
        <taxon>Bacteria</taxon>
        <taxon>Pseudomonadati</taxon>
        <taxon>Pseudomonadota</taxon>
        <taxon>Alphaproteobacteria</taxon>
        <taxon>Hyphomicrobiales</taxon>
        <taxon>Brucellaceae</taxon>
        <taxon>Brucella/Ochrobactrum group</taxon>
        <taxon>Brucella</taxon>
    </lineage>
</organism>
<evidence type="ECO:0000256" key="3">
    <source>
        <dbReference type="ARBA" id="ARBA00022448"/>
    </source>
</evidence>
<sequence length="349" mass="36136">MDLSASRPWRSLRRLPVTERHRFHLLLAGLALLVIVLFAVSLLTGPAALGIGESFKALLGDDRDMTVLVMREIRLPRALLALLIGASLGLSGAALQGYLRNPLAEPGLLGVSASASLGAVIAIYSGLSLLFPLALPLLALAGAFVSVFLVKLLAGRNAGTLAVILAGVAVTSLAGALTALALNLSPNPFAAMEIVFWMLGSLADRSMTHVALVIPFILIGWLMLLSLGRSLDSLTLGSDAAATMGVSLGRVQLFAVLGTAACVGASTAVAGSIGFVGLVVPHLLRPLVGARPSRLLVASGLGGAALLLAADILVRVVMPGRELKLGVLTAIIGAPFFLWLVFKYRRQLV</sequence>
<feature type="transmembrane region" description="Helical" evidence="8">
    <location>
        <begin position="76"/>
        <end position="95"/>
    </location>
</feature>
<evidence type="ECO:0000256" key="5">
    <source>
        <dbReference type="ARBA" id="ARBA00022692"/>
    </source>
</evidence>
<proteinExistence type="inferred from homology"/>
<name>A0A0H3AN61_BRUO2</name>
<dbReference type="InterPro" id="IPR037294">
    <property type="entry name" value="ABC_BtuC-like"/>
</dbReference>
<feature type="transmembrane region" description="Helical" evidence="8">
    <location>
        <begin position="161"/>
        <end position="182"/>
    </location>
</feature>
<evidence type="ECO:0000256" key="1">
    <source>
        <dbReference type="ARBA" id="ARBA00004651"/>
    </source>
</evidence>
<feature type="transmembrane region" description="Helical" evidence="8">
    <location>
        <begin position="296"/>
        <end position="317"/>
    </location>
</feature>
<evidence type="ECO:0000256" key="8">
    <source>
        <dbReference type="SAM" id="Phobius"/>
    </source>
</evidence>
<dbReference type="HOGENOM" id="CLU_013016_1_0_5"/>
<gene>
    <name evidence="9" type="ordered locus">BOV_1304</name>
</gene>
<keyword evidence="3" id="KW-0813">Transport</keyword>
<dbReference type="FunFam" id="1.10.3470.10:FF:000001">
    <property type="entry name" value="Vitamin B12 ABC transporter permease BtuC"/>
    <property type="match status" value="1"/>
</dbReference>
<feature type="transmembrane region" description="Helical" evidence="8">
    <location>
        <begin position="323"/>
        <end position="342"/>
    </location>
</feature>
<dbReference type="GO" id="GO:0005886">
    <property type="term" value="C:plasma membrane"/>
    <property type="evidence" value="ECO:0007669"/>
    <property type="project" value="UniProtKB-SubCell"/>
</dbReference>
<dbReference type="KEGG" id="bov:BOV_1304"/>
<keyword evidence="10" id="KW-1185">Reference proteome</keyword>
<dbReference type="Proteomes" id="UP000006383">
    <property type="component" value="Chromosome I"/>
</dbReference>
<dbReference type="CDD" id="cd06550">
    <property type="entry name" value="TM_ABC_iron-siderophores_like"/>
    <property type="match status" value="1"/>
</dbReference>
<feature type="transmembrane region" description="Helical" evidence="8">
    <location>
        <begin position="133"/>
        <end position="154"/>
    </location>
</feature>
<dbReference type="PANTHER" id="PTHR30472:SF25">
    <property type="entry name" value="ABC TRANSPORTER PERMEASE PROTEIN MJ0876-RELATED"/>
    <property type="match status" value="1"/>
</dbReference>
<dbReference type="AlphaFoldDB" id="A0A0H3AN61"/>
<dbReference type="Gene3D" id="1.10.3470.10">
    <property type="entry name" value="ABC transporter involved in vitamin B12 uptake, BtuC"/>
    <property type="match status" value="1"/>
</dbReference>
<evidence type="ECO:0000313" key="10">
    <source>
        <dbReference type="Proteomes" id="UP000006383"/>
    </source>
</evidence>
<comment type="subcellular location">
    <subcellularLocation>
        <location evidence="1">Cell membrane</location>
        <topology evidence="1">Multi-pass membrane protein</topology>
    </subcellularLocation>
</comment>
<dbReference type="GO" id="GO:0022857">
    <property type="term" value="F:transmembrane transporter activity"/>
    <property type="evidence" value="ECO:0007669"/>
    <property type="project" value="InterPro"/>
</dbReference>
<dbReference type="InterPro" id="IPR000522">
    <property type="entry name" value="ABC_transptr_permease_BtuC"/>
</dbReference>
<dbReference type="PANTHER" id="PTHR30472">
    <property type="entry name" value="FERRIC ENTEROBACTIN TRANSPORT SYSTEM PERMEASE PROTEIN"/>
    <property type="match status" value="1"/>
</dbReference>
<keyword evidence="4" id="KW-1003">Cell membrane</keyword>
<evidence type="ECO:0000256" key="6">
    <source>
        <dbReference type="ARBA" id="ARBA00022989"/>
    </source>
</evidence>
<dbReference type="Pfam" id="PF01032">
    <property type="entry name" value="FecCD"/>
    <property type="match status" value="1"/>
</dbReference>
<evidence type="ECO:0000256" key="7">
    <source>
        <dbReference type="ARBA" id="ARBA00023136"/>
    </source>
</evidence>
<dbReference type="GO" id="GO:0033214">
    <property type="term" value="P:siderophore-iron import into cell"/>
    <property type="evidence" value="ECO:0007669"/>
    <property type="project" value="TreeGrafter"/>
</dbReference>
<dbReference type="EMBL" id="CP000708">
    <property type="protein sequence ID" value="ABQ60087.1"/>
    <property type="molecule type" value="Genomic_DNA"/>
</dbReference>
<reference evidence="10" key="1">
    <citation type="journal article" date="2009" name="PLoS ONE">
        <title>Genome degradation in Brucella ovis corresponds with narrowing of its host range and tissue tropism.</title>
        <authorList>
            <person name="Tsolis R.M."/>
            <person name="Seshadri R."/>
            <person name="Santos R.L."/>
            <person name="Sangari F.J."/>
            <person name="Lobo J.M."/>
            <person name="de Jong M.F."/>
            <person name="Ren Q."/>
            <person name="Myers G."/>
            <person name="Brinkac L.M."/>
            <person name="Nelson W.C."/>
            <person name="Deboy R.T."/>
            <person name="Angiuoli S."/>
            <person name="Khouri H."/>
            <person name="Dimitrov G."/>
            <person name="Robinson J.R."/>
            <person name="Mulligan S."/>
            <person name="Walker R.L."/>
            <person name="Elzer P.E."/>
            <person name="Hassan K.A."/>
            <person name="Paulsen I.T."/>
        </authorList>
    </citation>
    <scope>NUCLEOTIDE SEQUENCE [LARGE SCALE GENOMIC DNA]</scope>
    <source>
        <strain evidence="10">ATCC 25840 / 63/290 / NCTC 10512</strain>
    </source>
</reference>
<keyword evidence="5 8" id="KW-0812">Transmembrane</keyword>
<comment type="similarity">
    <text evidence="2">Belongs to the binding-protein-dependent transport system permease family. FecCD subfamily.</text>
</comment>
<keyword evidence="6 8" id="KW-1133">Transmembrane helix</keyword>
<evidence type="ECO:0000256" key="4">
    <source>
        <dbReference type="ARBA" id="ARBA00022475"/>
    </source>
</evidence>
<evidence type="ECO:0000256" key="2">
    <source>
        <dbReference type="ARBA" id="ARBA00007935"/>
    </source>
</evidence>
<evidence type="ECO:0000313" key="9">
    <source>
        <dbReference type="EMBL" id="ABQ60087.1"/>
    </source>
</evidence>
<accession>A0A0H3AN61</accession>
<feature type="transmembrane region" description="Helical" evidence="8">
    <location>
        <begin position="210"/>
        <end position="231"/>
    </location>
</feature>
<dbReference type="SUPFAM" id="SSF81345">
    <property type="entry name" value="ABC transporter involved in vitamin B12 uptake, BtuC"/>
    <property type="match status" value="1"/>
</dbReference>
<feature type="transmembrane region" description="Helical" evidence="8">
    <location>
        <begin position="107"/>
        <end position="127"/>
    </location>
</feature>
<keyword evidence="7 8" id="KW-0472">Membrane</keyword>
<protein>
    <submittedName>
        <fullName evidence="9">Iron compound ABC transporter, permease protein</fullName>
    </submittedName>
</protein>
<feature type="transmembrane region" description="Helical" evidence="8">
    <location>
        <begin position="251"/>
        <end position="284"/>
    </location>
</feature>